<dbReference type="AlphaFoldDB" id="G7YUY6"/>
<dbReference type="Proteomes" id="UP000008909">
    <property type="component" value="Unassembled WGS sequence"/>
</dbReference>
<dbReference type="EMBL" id="DF144368">
    <property type="protein sequence ID" value="GAA56766.1"/>
    <property type="molecule type" value="Genomic_DNA"/>
</dbReference>
<accession>G7YUY6</accession>
<evidence type="ECO:0000313" key="2">
    <source>
        <dbReference type="Proteomes" id="UP000008909"/>
    </source>
</evidence>
<sequence>MERRKSTCTLGRPNKYSKWINEHWMRGTSLLPVAFNTPLNSVIRMSTEGRENRICEKLTGFHPTEKGDGYIFTSADSEAVVIDMIMEDSLLLSPLELKYHQMAWILLLRFGVRFTSATCKVPLQDQIGSNPELVVVDDSGDMHVLFTWTAVSIRWPATRTELTYNTVDLSVLLALMMSNLHHYYQL</sequence>
<gene>
    <name evidence="1" type="ORF">CLF_111476</name>
</gene>
<organism evidence="1 2">
    <name type="scientific">Clonorchis sinensis</name>
    <name type="common">Chinese liver fluke</name>
    <dbReference type="NCBI Taxonomy" id="79923"/>
    <lineage>
        <taxon>Eukaryota</taxon>
        <taxon>Metazoa</taxon>
        <taxon>Spiralia</taxon>
        <taxon>Lophotrochozoa</taxon>
        <taxon>Platyhelminthes</taxon>
        <taxon>Trematoda</taxon>
        <taxon>Digenea</taxon>
        <taxon>Opisthorchiida</taxon>
        <taxon>Opisthorchiata</taxon>
        <taxon>Opisthorchiidae</taxon>
        <taxon>Clonorchis</taxon>
    </lineage>
</organism>
<evidence type="ECO:0000313" key="1">
    <source>
        <dbReference type="EMBL" id="GAA56766.1"/>
    </source>
</evidence>
<name>G7YUY6_CLOSI</name>
<reference evidence="1" key="1">
    <citation type="journal article" date="2011" name="Genome Biol.">
        <title>The draft genome of the carcinogenic human liver fluke Clonorchis sinensis.</title>
        <authorList>
            <person name="Wang X."/>
            <person name="Chen W."/>
            <person name="Huang Y."/>
            <person name="Sun J."/>
            <person name="Men J."/>
            <person name="Liu H."/>
            <person name="Luo F."/>
            <person name="Guo L."/>
            <person name="Lv X."/>
            <person name="Deng C."/>
            <person name="Zhou C."/>
            <person name="Fan Y."/>
            <person name="Li X."/>
            <person name="Huang L."/>
            <person name="Hu Y."/>
            <person name="Liang C."/>
            <person name="Hu X."/>
            <person name="Xu J."/>
            <person name="Yu X."/>
        </authorList>
    </citation>
    <scope>NUCLEOTIDE SEQUENCE [LARGE SCALE GENOMIC DNA]</scope>
    <source>
        <strain evidence="1">Henan</strain>
    </source>
</reference>
<protein>
    <submittedName>
        <fullName evidence="1">Uncharacterized protein</fullName>
    </submittedName>
</protein>
<proteinExistence type="predicted"/>
<reference key="2">
    <citation type="submission" date="2011-10" db="EMBL/GenBank/DDBJ databases">
        <title>The genome and transcriptome sequence of Clonorchis sinensis provide insights into the carcinogenic liver fluke.</title>
        <authorList>
            <person name="Wang X."/>
            <person name="Huang Y."/>
            <person name="Chen W."/>
            <person name="Liu H."/>
            <person name="Guo L."/>
            <person name="Chen Y."/>
            <person name="Luo F."/>
            <person name="Zhou W."/>
            <person name="Sun J."/>
            <person name="Mao Q."/>
            <person name="Liang P."/>
            <person name="Zhou C."/>
            <person name="Tian Y."/>
            <person name="Men J."/>
            <person name="Lv X."/>
            <person name="Huang L."/>
            <person name="Zhou J."/>
            <person name="Hu Y."/>
            <person name="Li R."/>
            <person name="Zhang F."/>
            <person name="Lei H."/>
            <person name="Li X."/>
            <person name="Hu X."/>
            <person name="Liang C."/>
            <person name="Xu J."/>
            <person name="Wu Z."/>
            <person name="Yu X."/>
        </authorList>
    </citation>
    <scope>NUCLEOTIDE SEQUENCE</scope>
    <source>
        <strain>Henan</strain>
    </source>
</reference>
<keyword evidence="2" id="KW-1185">Reference proteome</keyword>